<dbReference type="PANTHER" id="PTHR13428:SF12">
    <property type="entry name" value="INNER NUCLEAR MEMBRANE PROTEIN MAN1"/>
    <property type="match status" value="1"/>
</dbReference>
<feature type="domain" description="RRM" evidence="9">
    <location>
        <begin position="507"/>
        <end position="605"/>
    </location>
</feature>
<comment type="caution">
    <text evidence="11">The sequence shown here is derived from an EMBL/GenBank/DDBJ whole genome shotgun (WGS) entry which is preliminary data.</text>
</comment>
<dbReference type="CDD" id="cd12940">
    <property type="entry name" value="LEM_LAP2_LEMD1"/>
    <property type="match status" value="1"/>
</dbReference>
<keyword evidence="4 8" id="KW-0472">Membrane</keyword>
<dbReference type="SUPFAM" id="SSF54928">
    <property type="entry name" value="RNA-binding domain, RBD"/>
    <property type="match status" value="1"/>
</dbReference>
<feature type="compositionally biased region" description="Polar residues" evidence="7">
    <location>
        <begin position="250"/>
        <end position="260"/>
    </location>
</feature>
<accession>A0ABR1DPA0</accession>
<feature type="transmembrane region" description="Helical" evidence="8">
    <location>
        <begin position="321"/>
        <end position="341"/>
    </location>
</feature>
<evidence type="ECO:0000256" key="6">
    <source>
        <dbReference type="PROSITE-ProRule" id="PRU00176"/>
    </source>
</evidence>
<evidence type="ECO:0000256" key="3">
    <source>
        <dbReference type="ARBA" id="ARBA00022989"/>
    </source>
</evidence>
<dbReference type="Pfam" id="PF03020">
    <property type="entry name" value="LEM"/>
    <property type="match status" value="1"/>
</dbReference>
<proteinExistence type="predicted"/>
<feature type="compositionally biased region" description="Low complexity" evidence="7">
    <location>
        <begin position="143"/>
        <end position="152"/>
    </location>
</feature>
<dbReference type="InterPro" id="IPR011015">
    <property type="entry name" value="LEM/LEM-like_dom_sf"/>
</dbReference>
<dbReference type="InterPro" id="IPR041885">
    <property type="entry name" value="MAN1_winged_helix_dom"/>
</dbReference>
<dbReference type="InterPro" id="IPR000504">
    <property type="entry name" value="RRM_dom"/>
</dbReference>
<organism evidence="11 12">
    <name type="scientific">Necator americanus</name>
    <name type="common">Human hookworm</name>
    <dbReference type="NCBI Taxonomy" id="51031"/>
    <lineage>
        <taxon>Eukaryota</taxon>
        <taxon>Metazoa</taxon>
        <taxon>Ecdysozoa</taxon>
        <taxon>Nematoda</taxon>
        <taxon>Chromadorea</taxon>
        <taxon>Rhabditida</taxon>
        <taxon>Rhabditina</taxon>
        <taxon>Rhabditomorpha</taxon>
        <taxon>Strongyloidea</taxon>
        <taxon>Ancylostomatidae</taxon>
        <taxon>Bunostominae</taxon>
        <taxon>Necator</taxon>
    </lineage>
</organism>
<evidence type="ECO:0000259" key="10">
    <source>
        <dbReference type="PROSITE" id="PS50954"/>
    </source>
</evidence>
<gene>
    <name evidence="11" type="primary">Necator_chrIV.g16894</name>
    <name evidence="11" type="ORF">RB195_003596</name>
</gene>
<protein>
    <recommendedName>
        <fullName evidence="13">MAN1 protein</fullName>
    </recommendedName>
</protein>
<evidence type="ECO:0000313" key="12">
    <source>
        <dbReference type="Proteomes" id="UP001303046"/>
    </source>
</evidence>
<dbReference type="InterPro" id="IPR003887">
    <property type="entry name" value="LEM_dom"/>
</dbReference>
<dbReference type="EMBL" id="JAVFWL010000004">
    <property type="protein sequence ID" value="KAK6752269.1"/>
    <property type="molecule type" value="Genomic_DNA"/>
</dbReference>
<dbReference type="Gene3D" id="1.10.10.1180">
    <property type="entry name" value="MAN1, winged-helix domain"/>
    <property type="match status" value="1"/>
</dbReference>
<evidence type="ECO:0008006" key="13">
    <source>
        <dbReference type="Google" id="ProtNLM"/>
    </source>
</evidence>
<dbReference type="InterPro" id="IPR035979">
    <property type="entry name" value="RBD_domain_sf"/>
</dbReference>
<evidence type="ECO:0000256" key="8">
    <source>
        <dbReference type="SAM" id="Phobius"/>
    </source>
</evidence>
<keyword evidence="6" id="KW-0694">RNA-binding</keyword>
<evidence type="ECO:0000256" key="1">
    <source>
        <dbReference type="ARBA" id="ARBA00004473"/>
    </source>
</evidence>
<keyword evidence="12" id="KW-1185">Reference proteome</keyword>
<dbReference type="InterPro" id="IPR012677">
    <property type="entry name" value="Nucleotide-bd_a/b_plait_sf"/>
</dbReference>
<feature type="compositionally biased region" description="Polar residues" evidence="7">
    <location>
        <begin position="50"/>
        <end position="63"/>
    </location>
</feature>
<dbReference type="PROSITE" id="PS50102">
    <property type="entry name" value="RRM"/>
    <property type="match status" value="1"/>
</dbReference>
<keyword evidence="5" id="KW-0539">Nucleus</keyword>
<feature type="compositionally biased region" description="Acidic residues" evidence="7">
    <location>
        <begin position="238"/>
        <end position="248"/>
    </location>
</feature>
<reference evidence="11 12" key="1">
    <citation type="submission" date="2023-08" db="EMBL/GenBank/DDBJ databases">
        <title>A Necator americanus chromosomal reference genome.</title>
        <authorList>
            <person name="Ilik V."/>
            <person name="Petrzelkova K.J."/>
            <person name="Pardy F."/>
            <person name="Fuh T."/>
            <person name="Niatou-Singa F.S."/>
            <person name="Gouil Q."/>
            <person name="Baker L."/>
            <person name="Ritchie M.E."/>
            <person name="Jex A.R."/>
            <person name="Gazzola D."/>
            <person name="Li H."/>
            <person name="Toshio Fujiwara R."/>
            <person name="Zhan B."/>
            <person name="Aroian R.V."/>
            <person name="Pafco B."/>
            <person name="Schwarz E.M."/>
        </authorList>
    </citation>
    <scope>NUCLEOTIDE SEQUENCE [LARGE SCALE GENOMIC DNA]</scope>
    <source>
        <strain evidence="11 12">Aroian</strain>
        <tissue evidence="11">Whole animal</tissue>
    </source>
</reference>
<comment type="subcellular location">
    <subcellularLocation>
        <location evidence="1">Nucleus inner membrane</location>
        <topology evidence="1">Multi-pass membrane protein</topology>
    </subcellularLocation>
</comment>
<sequence>MKDVALLSDSELRDELTKYNVNIGPVSGTTRSLYEKKLLKLRKQGPPKTATVTPTITKLSSPTKRPVSKSPSRTTSTTRNSTLSSRRKLNRSESEDGSDEDASETVSYTRVITSTPEPPREDTPPAPPSPSKQVTRSSERRTYTSSSFSSSSLPRPTAQIVPGYRTDRPGATPPRKAALPKTPPRPSSTHVTTTASYTIAGDSSLDRSGLFDRTNRSVYGTTTPIGSRGLLDLGNTTGEEDDDEEDGQESSRIVYTTKTSGPERRSPLRKAWDQLLGYDFKAGKVPGSQYELRHGSTKTRVERDPRTGRIRVQQQSVGRDVSTILMIVLTIFFLILAMAYVGTARQEVLAATAHTVSGAIRDTVAFFYMYAIVPSFVLLGVAAVVLAVYFGHKKWTQLKEQEEAAFYDLVDKILDVVRESTGNGEDYISIPHVRDIMFPPAKRRGAELARWERAVDFINANESRIATETRVLRGGQECDVWRWIPAKRTGWQGSAFAPPPGMSMSSSKVLSPNIPTEALTRCLKIRDMFGKEEFEEKEVDVEGITQALKDKVYPVVPLHIGVDVNSSEGVAFMKLANKDDAKAAFTALHGVWYSGRLVSVKYLRDRRYAERYPETAHF</sequence>
<feature type="region of interest" description="Disordered" evidence="7">
    <location>
        <begin position="40"/>
        <end position="265"/>
    </location>
</feature>
<evidence type="ECO:0000256" key="2">
    <source>
        <dbReference type="ARBA" id="ARBA00022692"/>
    </source>
</evidence>
<feature type="transmembrane region" description="Helical" evidence="8">
    <location>
        <begin position="367"/>
        <end position="390"/>
    </location>
</feature>
<feature type="compositionally biased region" description="Polar residues" evidence="7">
    <location>
        <begin position="187"/>
        <end position="197"/>
    </location>
</feature>
<keyword evidence="3 8" id="KW-1133">Transmembrane helix</keyword>
<dbReference type="SUPFAM" id="SSF63451">
    <property type="entry name" value="LEM domain"/>
    <property type="match status" value="1"/>
</dbReference>
<feature type="domain" description="LEM" evidence="10">
    <location>
        <begin position="1"/>
        <end position="45"/>
    </location>
</feature>
<dbReference type="InterPro" id="IPR052277">
    <property type="entry name" value="INM_ESCRT-Associated"/>
</dbReference>
<evidence type="ECO:0000259" key="9">
    <source>
        <dbReference type="PROSITE" id="PS50102"/>
    </source>
</evidence>
<name>A0ABR1DPA0_NECAM</name>
<keyword evidence="2 8" id="KW-0812">Transmembrane</keyword>
<feature type="compositionally biased region" description="Polar residues" evidence="7">
    <location>
        <begin position="216"/>
        <end position="225"/>
    </location>
</feature>
<evidence type="ECO:0000256" key="4">
    <source>
        <dbReference type="ARBA" id="ARBA00023136"/>
    </source>
</evidence>
<dbReference type="Gene3D" id="3.30.70.330">
    <property type="match status" value="1"/>
</dbReference>
<dbReference type="SMART" id="SM00540">
    <property type="entry name" value="LEM"/>
    <property type="match status" value="1"/>
</dbReference>
<evidence type="ECO:0000256" key="5">
    <source>
        <dbReference type="ARBA" id="ARBA00023242"/>
    </source>
</evidence>
<evidence type="ECO:0000313" key="11">
    <source>
        <dbReference type="EMBL" id="KAK6752269.1"/>
    </source>
</evidence>
<dbReference type="PANTHER" id="PTHR13428">
    <property type="entry name" value="INNER NUCLEAR MEMBRANE PROTEIN MAN1 LEM DOMAIN CONTAINING PROTEIN"/>
    <property type="match status" value="1"/>
</dbReference>
<dbReference type="Proteomes" id="UP001303046">
    <property type="component" value="Unassembled WGS sequence"/>
</dbReference>
<dbReference type="PROSITE" id="PS50954">
    <property type="entry name" value="LEM"/>
    <property type="match status" value="1"/>
</dbReference>
<dbReference type="Gene3D" id="1.10.720.40">
    <property type="match status" value="1"/>
</dbReference>
<evidence type="ECO:0000256" key="7">
    <source>
        <dbReference type="SAM" id="MobiDB-lite"/>
    </source>
</evidence>
<feature type="compositionally biased region" description="Low complexity" evidence="7">
    <location>
        <begin position="68"/>
        <end position="84"/>
    </location>
</feature>